<evidence type="ECO:0000256" key="2">
    <source>
        <dbReference type="SAM" id="MobiDB-lite"/>
    </source>
</evidence>
<dbReference type="GO" id="GO:0010150">
    <property type="term" value="P:leaf senescence"/>
    <property type="evidence" value="ECO:0007669"/>
    <property type="project" value="UniProtKB-ARBA"/>
</dbReference>
<evidence type="ECO:0000313" key="4">
    <source>
        <dbReference type="Proteomes" id="UP001279734"/>
    </source>
</evidence>
<dbReference type="InterPro" id="IPR007608">
    <property type="entry name" value="Senescence_reg_S40"/>
</dbReference>
<dbReference type="Proteomes" id="UP001279734">
    <property type="component" value="Unassembled WGS sequence"/>
</dbReference>
<comment type="caution">
    <text evidence="3">The sequence shown here is derived from an EMBL/GenBank/DDBJ whole genome shotgun (WGS) entry which is preliminary data.</text>
</comment>
<dbReference type="AlphaFoldDB" id="A0AAD3S7H6"/>
<dbReference type="PANTHER" id="PTHR33083:SF103">
    <property type="entry name" value="SENESCENCE REGULATOR"/>
    <property type="match status" value="1"/>
</dbReference>
<comment type="similarity">
    <text evidence="1">Belongs to the senescence regulator S40 family.</text>
</comment>
<reference evidence="3" key="1">
    <citation type="submission" date="2023-05" db="EMBL/GenBank/DDBJ databases">
        <title>Nepenthes gracilis genome sequencing.</title>
        <authorList>
            <person name="Fukushima K."/>
        </authorList>
    </citation>
    <scope>NUCLEOTIDE SEQUENCE</scope>
    <source>
        <strain evidence="3">SING2019-196</strain>
    </source>
</reference>
<name>A0AAD3S7H6_NEPGR</name>
<dbReference type="Pfam" id="PF04520">
    <property type="entry name" value="Senescence_reg"/>
    <property type="match status" value="1"/>
</dbReference>
<gene>
    <name evidence="3" type="ORF">Nepgr_007589</name>
</gene>
<organism evidence="3 4">
    <name type="scientific">Nepenthes gracilis</name>
    <name type="common">Slender pitcher plant</name>
    <dbReference type="NCBI Taxonomy" id="150966"/>
    <lineage>
        <taxon>Eukaryota</taxon>
        <taxon>Viridiplantae</taxon>
        <taxon>Streptophyta</taxon>
        <taxon>Embryophyta</taxon>
        <taxon>Tracheophyta</taxon>
        <taxon>Spermatophyta</taxon>
        <taxon>Magnoliopsida</taxon>
        <taxon>eudicotyledons</taxon>
        <taxon>Gunneridae</taxon>
        <taxon>Pentapetalae</taxon>
        <taxon>Caryophyllales</taxon>
        <taxon>Nepenthaceae</taxon>
        <taxon>Nepenthes</taxon>
    </lineage>
</organism>
<evidence type="ECO:0000313" key="3">
    <source>
        <dbReference type="EMBL" id="GMH05749.1"/>
    </source>
</evidence>
<evidence type="ECO:0008006" key="5">
    <source>
        <dbReference type="Google" id="ProtNLM"/>
    </source>
</evidence>
<evidence type="ECO:0000256" key="1">
    <source>
        <dbReference type="ARBA" id="ARBA00034773"/>
    </source>
</evidence>
<feature type="compositionally biased region" description="Low complexity" evidence="2">
    <location>
        <begin position="96"/>
        <end position="105"/>
    </location>
</feature>
<dbReference type="PANTHER" id="PTHR33083">
    <property type="entry name" value="EXPRESSED PROTEIN"/>
    <property type="match status" value="1"/>
</dbReference>
<dbReference type="EMBL" id="BSYO01000006">
    <property type="protein sequence ID" value="GMH05749.1"/>
    <property type="molecule type" value="Genomic_DNA"/>
</dbReference>
<proteinExistence type="inferred from homology"/>
<protein>
    <recommendedName>
        <fullName evidence="5">Senescence regulator</fullName>
    </recommendedName>
</protein>
<feature type="region of interest" description="Disordered" evidence="2">
    <location>
        <begin position="96"/>
        <end position="139"/>
    </location>
</feature>
<keyword evidence="4" id="KW-1185">Reference proteome</keyword>
<sequence>MEKRYDPVSQSNSDWRLSRDEEFQIEGVWDVFNETTGTGCKVSFPEESASLISRCLPTAARMIPRADKLTHEPKAMQPHSAPINIPDWSKIYGKSLSKSPSNASSLDHDVDVNDDKDVGGNSDEEEDHGDDYDGNEDMLPPHEWLARKLARNQISSFSVFEGVGRTLKGRDLSRVRNAVLTRTGFI</sequence>
<feature type="compositionally biased region" description="Acidic residues" evidence="2">
    <location>
        <begin position="122"/>
        <end position="136"/>
    </location>
</feature>
<accession>A0AAD3S7H6</accession>
<feature type="compositionally biased region" description="Basic and acidic residues" evidence="2">
    <location>
        <begin position="106"/>
        <end position="118"/>
    </location>
</feature>